<dbReference type="AlphaFoldDB" id="A0A3M7PAJ6"/>
<evidence type="ECO:0000313" key="4">
    <source>
        <dbReference type="Proteomes" id="UP000276133"/>
    </source>
</evidence>
<gene>
    <name evidence="3" type="ORF">BpHYR1_005714</name>
</gene>
<protein>
    <submittedName>
        <fullName evidence="3">Neuralized PATS1</fullName>
    </submittedName>
</protein>
<organism evidence="3 4">
    <name type="scientific">Brachionus plicatilis</name>
    <name type="common">Marine rotifer</name>
    <name type="synonym">Brachionus muelleri</name>
    <dbReference type="NCBI Taxonomy" id="10195"/>
    <lineage>
        <taxon>Eukaryota</taxon>
        <taxon>Metazoa</taxon>
        <taxon>Spiralia</taxon>
        <taxon>Gnathifera</taxon>
        <taxon>Rotifera</taxon>
        <taxon>Eurotatoria</taxon>
        <taxon>Monogononta</taxon>
        <taxon>Pseudotrocha</taxon>
        <taxon>Ploima</taxon>
        <taxon>Brachionidae</taxon>
        <taxon>Brachionus</taxon>
    </lineage>
</organism>
<dbReference type="PANTHER" id="PTHR47508">
    <property type="entry name" value="SAM DOMAIN-CONTAINING PROTEIN-RELATED"/>
    <property type="match status" value="1"/>
</dbReference>
<sequence>MSAKTLQTDQTYQILYSSRAIYLVCFDLTKDFNEPVYSCSFSHCNNHQMTYIEYFDILLKSIHSHTAKVPESTSASDIHSKIRLDQNLVINFKYSTLLPPIIIVGTNKNNLSDQEINHKFDYLKEFISTKIYANHVIEPFIPLDDLCQCDSYTNDSNIYSLKRLIEVVAYKEPYMGEQQPVRWMKFEKSLDKLKQKGLFYASLSQICELAHEKDIRTQEELSTCLNFLNDLGTLIYYGNANDIFLRNTIILRPFQLIEIFNKILYASATSLVMSAKLSDLWEKFDKHGILEERLLDALWKDEINQKPGLMGLMKKFDLICEKTGAKENFSICREYLVPSRATVKYNQNNDNPIIRFNTNQNFNSDSSMNESSFIEDVSDFGINSFQKNRLRLDANNCQIKVKFNDRKLEKINTHIVLSKSIFTVLNNGHNFIKCKITSYAVTQCNN</sequence>
<proteinExistence type="predicted"/>
<name>A0A3M7PAJ6_BRAPC</name>
<keyword evidence="1" id="KW-0677">Repeat</keyword>
<comment type="caution">
    <text evidence="3">The sequence shown here is derived from an EMBL/GenBank/DDBJ whole genome shotgun (WGS) entry which is preliminary data.</text>
</comment>
<dbReference type="InterPro" id="IPR032171">
    <property type="entry name" value="COR-A"/>
</dbReference>
<keyword evidence="4" id="KW-1185">Reference proteome</keyword>
<evidence type="ECO:0000256" key="1">
    <source>
        <dbReference type="ARBA" id="ARBA00022737"/>
    </source>
</evidence>
<dbReference type="EMBL" id="REGN01012305">
    <property type="protein sequence ID" value="RMZ96121.1"/>
    <property type="molecule type" value="Genomic_DNA"/>
</dbReference>
<dbReference type="Pfam" id="PF16095">
    <property type="entry name" value="COR-A"/>
    <property type="match status" value="1"/>
</dbReference>
<dbReference type="Gene3D" id="1.10.10.10">
    <property type="entry name" value="Winged helix-like DNA-binding domain superfamily/Winged helix DNA-binding domain"/>
    <property type="match status" value="1"/>
</dbReference>
<accession>A0A3M7PAJ6</accession>
<evidence type="ECO:0000259" key="2">
    <source>
        <dbReference type="Pfam" id="PF16095"/>
    </source>
</evidence>
<evidence type="ECO:0000313" key="3">
    <source>
        <dbReference type="EMBL" id="RMZ96121.1"/>
    </source>
</evidence>
<dbReference type="OrthoDB" id="6078042at2759"/>
<dbReference type="PANTHER" id="PTHR47508:SF1">
    <property type="entry name" value="NON-SPECIFIC SERINE_THREONINE PROTEIN KINASE"/>
    <property type="match status" value="1"/>
</dbReference>
<reference evidence="3 4" key="1">
    <citation type="journal article" date="2018" name="Sci. Rep.">
        <title>Genomic signatures of local adaptation to the degree of environmental predictability in rotifers.</title>
        <authorList>
            <person name="Franch-Gras L."/>
            <person name="Hahn C."/>
            <person name="Garcia-Roger E.M."/>
            <person name="Carmona M.J."/>
            <person name="Serra M."/>
            <person name="Gomez A."/>
        </authorList>
    </citation>
    <scope>NUCLEOTIDE SEQUENCE [LARGE SCALE GENOMIC DNA]</scope>
    <source>
        <strain evidence="3">HYR1</strain>
    </source>
</reference>
<feature type="domain" description="COR" evidence="2">
    <location>
        <begin position="180"/>
        <end position="331"/>
    </location>
</feature>
<dbReference type="InterPro" id="IPR036388">
    <property type="entry name" value="WH-like_DNA-bd_sf"/>
</dbReference>
<dbReference type="Proteomes" id="UP000276133">
    <property type="component" value="Unassembled WGS sequence"/>
</dbReference>